<evidence type="ECO:0000313" key="3">
    <source>
        <dbReference type="Proteomes" id="UP000216605"/>
    </source>
</evidence>
<keyword evidence="3" id="KW-1185">Reference proteome</keyword>
<feature type="transmembrane region" description="Helical" evidence="1">
    <location>
        <begin position="201"/>
        <end position="222"/>
    </location>
</feature>
<feature type="transmembrane region" description="Helical" evidence="1">
    <location>
        <begin position="170"/>
        <end position="189"/>
    </location>
</feature>
<keyword evidence="1" id="KW-0812">Transmembrane</keyword>
<name>A0A255ZRD4_9FLAO</name>
<dbReference type="EMBL" id="NOXV01000178">
    <property type="protein sequence ID" value="OYQ43494.1"/>
    <property type="molecule type" value="Genomic_DNA"/>
</dbReference>
<evidence type="ECO:0000256" key="1">
    <source>
        <dbReference type="SAM" id="Phobius"/>
    </source>
</evidence>
<reference evidence="2 3" key="1">
    <citation type="submission" date="2017-07" db="EMBL/GenBank/DDBJ databases">
        <title>Flavobacterium cyanobacteriorum sp. nov., isolated from cyanobacterial aggregates in a eutrophic lake.</title>
        <authorList>
            <person name="Cai H."/>
        </authorList>
    </citation>
    <scope>NUCLEOTIDE SEQUENCE [LARGE SCALE GENOMIC DNA]</scope>
    <source>
        <strain evidence="2 3">TH021</strain>
    </source>
</reference>
<gene>
    <name evidence="2" type="ORF">CHU92_03370</name>
</gene>
<proteinExistence type="predicted"/>
<comment type="caution">
    <text evidence="2">The sequence shown here is derived from an EMBL/GenBank/DDBJ whole genome shotgun (WGS) entry which is preliminary data.</text>
</comment>
<keyword evidence="1" id="KW-0472">Membrane</keyword>
<accession>A0A255ZRD4</accession>
<evidence type="ECO:0000313" key="2">
    <source>
        <dbReference type="EMBL" id="OYQ43494.1"/>
    </source>
</evidence>
<dbReference type="OrthoDB" id="1425482at2"/>
<keyword evidence="1" id="KW-1133">Transmembrane helix</keyword>
<sequence length="240" mass="27877">MLPEKTNLVDELLKKRRKTIREEELLAAVKAILTADEEHREAIRQRIGENNGDEGFNKFNFDLLETDRIFHISQIKATCIDYRLRFLDSSLFKSYVPDEAVSRIKSLEKAHDTVLSGFKIMAPSKQFHLKNYDDPLLFAPIGNDYYYLIYKWGNDLSPFRKLLVRPFRDFGSLLVFLVAVSVLLTLAVSGKSVHGVAQDTFLLLMFLFIFKSVCGVALYYCFWKGKNFNTAIWDSEYYNR</sequence>
<organism evidence="2 3">
    <name type="scientific">Flavobacterium cyanobacteriorum</name>
    <dbReference type="NCBI Taxonomy" id="2022802"/>
    <lineage>
        <taxon>Bacteria</taxon>
        <taxon>Pseudomonadati</taxon>
        <taxon>Bacteroidota</taxon>
        <taxon>Flavobacteriia</taxon>
        <taxon>Flavobacteriales</taxon>
        <taxon>Flavobacteriaceae</taxon>
        <taxon>Flavobacterium</taxon>
    </lineage>
</organism>
<protein>
    <submittedName>
        <fullName evidence="2">Uncharacterized protein</fullName>
    </submittedName>
</protein>
<dbReference type="Proteomes" id="UP000216605">
    <property type="component" value="Unassembled WGS sequence"/>
</dbReference>
<dbReference type="RefSeq" id="WP_094412603.1">
    <property type="nucleotide sequence ID" value="NZ_NOXV01000178.1"/>
</dbReference>
<dbReference type="AlphaFoldDB" id="A0A255ZRD4"/>